<reference evidence="1" key="1">
    <citation type="journal article" date="2015" name="Nature">
        <title>Complex archaea that bridge the gap between prokaryotes and eukaryotes.</title>
        <authorList>
            <person name="Spang A."/>
            <person name="Saw J.H."/>
            <person name="Jorgensen S.L."/>
            <person name="Zaremba-Niedzwiedzka K."/>
            <person name="Martijn J."/>
            <person name="Lind A.E."/>
            <person name="van Eijk R."/>
            <person name="Schleper C."/>
            <person name="Guy L."/>
            <person name="Ettema T.J."/>
        </authorList>
    </citation>
    <scope>NUCLEOTIDE SEQUENCE</scope>
</reference>
<organism evidence="1">
    <name type="scientific">marine sediment metagenome</name>
    <dbReference type="NCBI Taxonomy" id="412755"/>
    <lineage>
        <taxon>unclassified sequences</taxon>
        <taxon>metagenomes</taxon>
        <taxon>ecological metagenomes</taxon>
    </lineage>
</organism>
<accession>A0A0F8ZM88</accession>
<gene>
    <name evidence="1" type="ORF">LCGC14_2953280</name>
</gene>
<comment type="caution">
    <text evidence="1">The sequence shown here is derived from an EMBL/GenBank/DDBJ whole genome shotgun (WGS) entry which is preliminary data.</text>
</comment>
<name>A0A0F8ZM88_9ZZZZ</name>
<dbReference type="AlphaFoldDB" id="A0A0F8ZM88"/>
<proteinExistence type="predicted"/>
<evidence type="ECO:0000313" key="1">
    <source>
        <dbReference type="EMBL" id="KKK67514.1"/>
    </source>
</evidence>
<sequence>MDERIIEWGVGYLKRRFPIVQLDGEETIRNVVSDLMFIGKHGRYREPDTVVVPGKLDAQ</sequence>
<protein>
    <submittedName>
        <fullName evidence="1">Uncharacterized protein</fullName>
    </submittedName>
</protein>
<dbReference type="EMBL" id="LAZR01059574">
    <property type="protein sequence ID" value="KKK67514.1"/>
    <property type="molecule type" value="Genomic_DNA"/>
</dbReference>